<dbReference type="InterPro" id="IPR050268">
    <property type="entry name" value="NADH-dep_flavin_reductase"/>
</dbReference>
<name>A0A5B0E5S7_9MICC</name>
<dbReference type="SMART" id="SM00903">
    <property type="entry name" value="Flavin_Reduct"/>
    <property type="match status" value="1"/>
</dbReference>
<evidence type="ECO:0000256" key="1">
    <source>
        <dbReference type="ARBA" id="ARBA00008898"/>
    </source>
</evidence>
<dbReference type="GO" id="GO:0010181">
    <property type="term" value="F:FMN binding"/>
    <property type="evidence" value="ECO:0007669"/>
    <property type="project" value="InterPro"/>
</dbReference>
<reference evidence="4 5" key="1">
    <citation type="submission" date="2019-07" db="EMBL/GenBank/DDBJ databases">
        <title>Analysis of the biochemical properties, biological activity and biotechnological potential of siderophores and biosurfactants produced by Antarctic psychrotolerant bacteria.</title>
        <authorList>
            <person name="Styczynski M."/>
            <person name="Krucon T."/>
            <person name="Decewicz P."/>
            <person name="Dziewit L."/>
        </authorList>
    </citation>
    <scope>NUCLEOTIDE SEQUENCE [LARGE SCALE GENOMIC DNA]</scope>
    <source>
        <strain evidence="4 5">ANT_H27</strain>
    </source>
</reference>
<proteinExistence type="inferred from homology"/>
<dbReference type="Gene3D" id="2.30.110.10">
    <property type="entry name" value="Electron Transport, Fmn-binding Protein, Chain A"/>
    <property type="match status" value="1"/>
</dbReference>
<dbReference type="EMBL" id="VOBL01000020">
    <property type="protein sequence ID" value="KAA0974223.1"/>
    <property type="molecule type" value="Genomic_DNA"/>
</dbReference>
<comment type="caution">
    <text evidence="4">The sequence shown here is derived from an EMBL/GenBank/DDBJ whole genome shotgun (WGS) entry which is preliminary data.</text>
</comment>
<evidence type="ECO:0000259" key="3">
    <source>
        <dbReference type="SMART" id="SM00903"/>
    </source>
</evidence>
<keyword evidence="2" id="KW-0560">Oxidoreductase</keyword>
<dbReference type="OrthoDB" id="9792858at2"/>
<sequence length="163" mass="17627">MTSESLDSQLLRETFAHFPSGVAAMAAEVDGSAHALVASSFTVGVSLEPALVMFAVQKRSGTWPILRNAPRVGVSILGQDQGPLCRQLANRDKNARFAGVDVHQLDSGALLLPNASLWFECSIYDEHPAGDHDVVLLEIHALHVDKETSPLVFHDSTFRQLVA</sequence>
<dbReference type="Pfam" id="PF01613">
    <property type="entry name" value="Flavin_Reduct"/>
    <property type="match status" value="1"/>
</dbReference>
<accession>A0A5B0E5S7</accession>
<dbReference type="Proteomes" id="UP000323856">
    <property type="component" value="Unassembled WGS sequence"/>
</dbReference>
<gene>
    <name evidence="4" type="ORF">FQ154_16160</name>
</gene>
<dbReference type="SUPFAM" id="SSF50475">
    <property type="entry name" value="FMN-binding split barrel"/>
    <property type="match status" value="1"/>
</dbReference>
<feature type="domain" description="Flavin reductase like" evidence="3">
    <location>
        <begin position="15"/>
        <end position="160"/>
    </location>
</feature>
<evidence type="ECO:0000256" key="2">
    <source>
        <dbReference type="ARBA" id="ARBA00023002"/>
    </source>
</evidence>
<dbReference type="AlphaFoldDB" id="A0A5B0E5S7"/>
<dbReference type="InterPro" id="IPR012349">
    <property type="entry name" value="Split_barrel_FMN-bd"/>
</dbReference>
<dbReference type="PANTHER" id="PTHR30466:SF11">
    <property type="entry name" value="FLAVIN-DEPENDENT MONOOXYGENASE, REDUCTASE SUBUNIT HSAB"/>
    <property type="match status" value="1"/>
</dbReference>
<organism evidence="4 5">
    <name type="scientific">Paeniglutamicibacter gangotriensis</name>
    <dbReference type="NCBI Taxonomy" id="254787"/>
    <lineage>
        <taxon>Bacteria</taxon>
        <taxon>Bacillati</taxon>
        <taxon>Actinomycetota</taxon>
        <taxon>Actinomycetes</taxon>
        <taxon>Micrococcales</taxon>
        <taxon>Micrococcaceae</taxon>
        <taxon>Paeniglutamicibacter</taxon>
    </lineage>
</organism>
<protein>
    <submittedName>
        <fullName evidence="4">Flavin reductase family protein</fullName>
    </submittedName>
</protein>
<dbReference type="PANTHER" id="PTHR30466">
    <property type="entry name" value="FLAVIN REDUCTASE"/>
    <property type="match status" value="1"/>
</dbReference>
<evidence type="ECO:0000313" key="4">
    <source>
        <dbReference type="EMBL" id="KAA0974223.1"/>
    </source>
</evidence>
<comment type="similarity">
    <text evidence="1">Belongs to the non-flavoprotein flavin reductase family.</text>
</comment>
<dbReference type="GO" id="GO:0042602">
    <property type="term" value="F:riboflavin reductase (NADPH) activity"/>
    <property type="evidence" value="ECO:0007669"/>
    <property type="project" value="TreeGrafter"/>
</dbReference>
<dbReference type="InterPro" id="IPR002563">
    <property type="entry name" value="Flavin_Rdtase-like_dom"/>
</dbReference>
<evidence type="ECO:0000313" key="5">
    <source>
        <dbReference type="Proteomes" id="UP000323856"/>
    </source>
</evidence>